<dbReference type="RefSeq" id="XP_007837117.1">
    <property type="nucleotide sequence ID" value="XM_007838926.1"/>
</dbReference>
<keyword evidence="3" id="KW-1185">Reference proteome</keyword>
<feature type="chain" id="PRO_5004834004" evidence="1">
    <location>
        <begin position="19"/>
        <end position="205"/>
    </location>
</feature>
<sequence length="205" mass="21594">MLFFTHIITLALASTANAAASGYSTAPNCFTLRGINPNGTSLGALRVGQYWLADYVVYGVFYDETGQPNVGTKFGVDSRTRHLLDRDAGEVNFGVPHNGLVASVPSAGSGSSFVWFDTKNRTVDPDGAGRVALNCLVDSHSRLTCAHPTKPGYNVFHFCPVPEGVSDIFPALLIGAASDIAGASFFDVTCYPITVAVVRAQGCLG</sequence>
<dbReference type="HOGENOM" id="CLU_1337919_0_0_1"/>
<evidence type="ECO:0000256" key="1">
    <source>
        <dbReference type="SAM" id="SignalP"/>
    </source>
</evidence>
<accession>W3WWN2</accession>
<dbReference type="Proteomes" id="UP000030651">
    <property type="component" value="Unassembled WGS sequence"/>
</dbReference>
<dbReference type="AlphaFoldDB" id="W3WWN2"/>
<proteinExistence type="predicted"/>
<evidence type="ECO:0000313" key="3">
    <source>
        <dbReference type="Proteomes" id="UP000030651"/>
    </source>
</evidence>
<keyword evidence="1" id="KW-0732">Signal</keyword>
<gene>
    <name evidence="2" type="ORF">PFICI_10345</name>
</gene>
<reference evidence="3" key="1">
    <citation type="journal article" date="2015" name="BMC Genomics">
        <title>Genomic and transcriptomic analysis of the endophytic fungus Pestalotiopsis fici reveals its lifestyle and high potential for synthesis of natural products.</title>
        <authorList>
            <person name="Wang X."/>
            <person name="Zhang X."/>
            <person name="Liu L."/>
            <person name="Xiang M."/>
            <person name="Wang W."/>
            <person name="Sun X."/>
            <person name="Che Y."/>
            <person name="Guo L."/>
            <person name="Liu G."/>
            <person name="Guo L."/>
            <person name="Wang C."/>
            <person name="Yin W.B."/>
            <person name="Stadler M."/>
            <person name="Zhang X."/>
            <person name="Liu X."/>
        </authorList>
    </citation>
    <scope>NUCLEOTIDE SEQUENCE [LARGE SCALE GENOMIC DNA]</scope>
    <source>
        <strain evidence="3">W106-1 / CGMCC3.15140</strain>
    </source>
</reference>
<evidence type="ECO:0000313" key="2">
    <source>
        <dbReference type="EMBL" id="ETS78283.1"/>
    </source>
</evidence>
<dbReference type="KEGG" id="pfy:PFICI_10345"/>
<name>W3WWN2_PESFW</name>
<dbReference type="GeneID" id="19275358"/>
<dbReference type="InParanoid" id="W3WWN2"/>
<dbReference type="EMBL" id="KI912115">
    <property type="protein sequence ID" value="ETS78283.1"/>
    <property type="molecule type" value="Genomic_DNA"/>
</dbReference>
<dbReference type="OrthoDB" id="4761688at2759"/>
<organism evidence="2 3">
    <name type="scientific">Pestalotiopsis fici (strain W106-1 / CGMCC3.15140)</name>
    <dbReference type="NCBI Taxonomy" id="1229662"/>
    <lineage>
        <taxon>Eukaryota</taxon>
        <taxon>Fungi</taxon>
        <taxon>Dikarya</taxon>
        <taxon>Ascomycota</taxon>
        <taxon>Pezizomycotina</taxon>
        <taxon>Sordariomycetes</taxon>
        <taxon>Xylariomycetidae</taxon>
        <taxon>Amphisphaeriales</taxon>
        <taxon>Sporocadaceae</taxon>
        <taxon>Pestalotiopsis</taxon>
    </lineage>
</organism>
<protein>
    <submittedName>
        <fullName evidence="2">Uncharacterized protein</fullName>
    </submittedName>
</protein>
<feature type="signal peptide" evidence="1">
    <location>
        <begin position="1"/>
        <end position="18"/>
    </location>
</feature>